<feature type="compositionally biased region" description="Basic and acidic residues" evidence="1">
    <location>
        <begin position="719"/>
        <end position="728"/>
    </location>
</feature>
<feature type="compositionally biased region" description="Acidic residues" evidence="1">
    <location>
        <begin position="532"/>
        <end position="545"/>
    </location>
</feature>
<feature type="region of interest" description="Disordered" evidence="1">
    <location>
        <begin position="1"/>
        <end position="47"/>
    </location>
</feature>
<feature type="region of interest" description="Disordered" evidence="1">
    <location>
        <begin position="719"/>
        <end position="741"/>
    </location>
</feature>
<reference evidence="3" key="1">
    <citation type="submission" date="2013-09" db="EMBL/GenBank/DDBJ databases">
        <title>The Genome Sequence of Anopheles culicifacies species A.</title>
        <authorList>
            <consortium name="The Broad Institute Genomics Platform"/>
            <person name="Neafsey D.E."/>
            <person name="Besansky N."/>
            <person name="Howell P."/>
            <person name="Walton C."/>
            <person name="Young S.K."/>
            <person name="Zeng Q."/>
            <person name="Gargeya S."/>
            <person name="Fitzgerald M."/>
            <person name="Haas B."/>
            <person name="Abouelleil A."/>
            <person name="Allen A.W."/>
            <person name="Alvarado L."/>
            <person name="Arachchi H.M."/>
            <person name="Berlin A.M."/>
            <person name="Chapman S.B."/>
            <person name="Gainer-Dewar J."/>
            <person name="Goldberg J."/>
            <person name="Griggs A."/>
            <person name="Gujja S."/>
            <person name="Hansen M."/>
            <person name="Howarth C."/>
            <person name="Imamovic A."/>
            <person name="Ireland A."/>
            <person name="Larimer J."/>
            <person name="McCowan C."/>
            <person name="Murphy C."/>
            <person name="Pearson M."/>
            <person name="Poon T.W."/>
            <person name="Priest M."/>
            <person name="Roberts A."/>
            <person name="Saif S."/>
            <person name="Shea T."/>
            <person name="Sisk P."/>
            <person name="Sykes S."/>
            <person name="Wortman J."/>
            <person name="Nusbaum C."/>
            <person name="Birren B."/>
        </authorList>
    </citation>
    <scope>NUCLEOTIDE SEQUENCE [LARGE SCALE GENOMIC DNA]</scope>
    <source>
        <strain evidence="3">A-37</strain>
    </source>
</reference>
<dbReference type="VEuPathDB" id="VectorBase:ACUA026206"/>
<evidence type="ECO:0000313" key="3">
    <source>
        <dbReference type="Proteomes" id="UP000075883"/>
    </source>
</evidence>
<accession>A0A182MTZ1</accession>
<proteinExistence type="predicted"/>
<feature type="region of interest" description="Disordered" evidence="1">
    <location>
        <begin position="559"/>
        <end position="599"/>
    </location>
</feature>
<reference evidence="2" key="2">
    <citation type="submission" date="2020-05" db="UniProtKB">
        <authorList>
            <consortium name="EnsemblMetazoa"/>
        </authorList>
    </citation>
    <scope>IDENTIFICATION</scope>
    <source>
        <strain evidence="2">A-37</strain>
    </source>
</reference>
<name>A0A182MTZ1_9DIPT</name>
<evidence type="ECO:0000256" key="1">
    <source>
        <dbReference type="SAM" id="MobiDB-lite"/>
    </source>
</evidence>
<sequence length="741" mass="83473">MDEKTATKENDQPPLQTGFGTGRHPVGGGPDVTGHEDNSGNSTAGVAQNGPRHFTVVLWCLFATLSVQGYVLSRQKREVLIQSIDPSESDVQNAWYEVTSEDEDEGRTLTQKREERKVLLELYYLGKVLTAYRRPWAFGSPVFKSALERIANKELLDQLARKLRKENGFEELSRIGADGTVPDQMHLQLANDFRLLAPIVVRALRKILSLKHGTGGLDISDKEDVIGELLRDQQREWQSLQQAVNSLKGDGVVAVVVPEKHTTTHKDPVYYEDNEVDVIRPPLEQVEPYQLPIEPTKESENDLQQGYQWADVTEPEWEPHTIQWGPRPVTFDSETYYNLFPGYKPSSSLWASAYGPTEEGDVTETDDSVSTVLEVLDGDEPVNLIDDKSETLLEELHPELLKESEEEVPEGVVFESLSSDKDDEPEPLSVQEGEDHVTQAPLDNLEAPVEFNQDTDDEIPEDMVVDQFVSGNVEEDEEPVVESSPDPDARDNTEQLAEVEPEDIPEDMVFGVLIDNNEHGVDAETETPWNNAEDETQPDVPEDDIPEDMVLGALVDTTETPPYDFSEQQYANAPSDEVEGRRNNNRRRPQQQKQPQPAPVVIIQQTTTVSEVPPSATLLNEQIEQAARELIAIELDKFLLLLEEVSGVDGVSEEFDRADRTRMIGWVNQGFSPTIGLDQRDLVKAMFKLLNTKELSRGRLDLLAALEFLQSQLENEAREEKLQRKEEVEPQEDDYFARHYG</sequence>
<organism evidence="2 3">
    <name type="scientific">Anopheles culicifacies</name>
    <dbReference type="NCBI Taxonomy" id="139723"/>
    <lineage>
        <taxon>Eukaryota</taxon>
        <taxon>Metazoa</taxon>
        <taxon>Ecdysozoa</taxon>
        <taxon>Arthropoda</taxon>
        <taxon>Hexapoda</taxon>
        <taxon>Insecta</taxon>
        <taxon>Pterygota</taxon>
        <taxon>Neoptera</taxon>
        <taxon>Endopterygota</taxon>
        <taxon>Diptera</taxon>
        <taxon>Nematocera</taxon>
        <taxon>Culicoidea</taxon>
        <taxon>Culicidae</taxon>
        <taxon>Anophelinae</taxon>
        <taxon>Anopheles</taxon>
        <taxon>culicifacies species complex</taxon>
    </lineage>
</organism>
<feature type="compositionally biased region" description="Gly residues" evidence="1">
    <location>
        <begin position="19"/>
        <end position="31"/>
    </location>
</feature>
<feature type="compositionally biased region" description="Basic and acidic residues" evidence="1">
    <location>
        <begin position="1"/>
        <end position="11"/>
    </location>
</feature>
<evidence type="ECO:0000313" key="2">
    <source>
        <dbReference type="EnsemblMetazoa" id="ACUA026206-PA"/>
    </source>
</evidence>
<feature type="region of interest" description="Disordered" evidence="1">
    <location>
        <begin position="471"/>
        <end position="496"/>
    </location>
</feature>
<dbReference type="EMBL" id="AXCM01016009">
    <property type="status" value="NOT_ANNOTATED_CDS"/>
    <property type="molecule type" value="Genomic_DNA"/>
</dbReference>
<dbReference type="AlphaFoldDB" id="A0A182MTZ1"/>
<protein>
    <submittedName>
        <fullName evidence="2">Uncharacterized protein</fullName>
    </submittedName>
</protein>
<feature type="region of interest" description="Disordered" evidence="1">
    <location>
        <begin position="522"/>
        <end position="545"/>
    </location>
</feature>
<dbReference type="EnsemblMetazoa" id="ACUA026206-RA">
    <property type="protein sequence ID" value="ACUA026206-PA"/>
    <property type="gene ID" value="ACUA026206"/>
</dbReference>
<keyword evidence="3" id="KW-1185">Reference proteome</keyword>
<dbReference type="Proteomes" id="UP000075883">
    <property type="component" value="Unassembled WGS sequence"/>
</dbReference>